<comment type="function">
    <text evidence="4">Catalyzes the dehydration of chorismate into 3-[(1-carboxyvinyl)oxy]benzoate, a step in the biosynthesis of menaquinone (MK, vitamin K2).</text>
</comment>
<keyword evidence="2 4" id="KW-0474">Menaquinone biosynthesis</keyword>
<dbReference type="PANTHER" id="PTHR37690:SF1">
    <property type="entry name" value="CHORISMATE DEHYDRATASE"/>
    <property type="match status" value="1"/>
</dbReference>
<dbReference type="SUPFAM" id="SSF53850">
    <property type="entry name" value="Periplasmic binding protein-like II"/>
    <property type="match status" value="1"/>
</dbReference>
<reference evidence="6" key="1">
    <citation type="journal article" date="2019" name="Int. J. Syst. Evol. Microbiol.">
        <title>The Global Catalogue of Microorganisms (GCM) 10K type strain sequencing project: providing services to taxonomists for standard genome sequencing and annotation.</title>
        <authorList>
            <consortium name="The Broad Institute Genomics Platform"/>
            <consortium name="The Broad Institute Genome Sequencing Center for Infectious Disease"/>
            <person name="Wu L."/>
            <person name="Ma J."/>
        </authorList>
    </citation>
    <scope>NUCLEOTIDE SEQUENCE [LARGE SCALE GENOMIC DNA]</scope>
    <source>
        <strain evidence="6">CCUG 59129</strain>
    </source>
</reference>
<comment type="pathway">
    <text evidence="1 4">Quinol/quinone metabolism; menaquinone biosynthesis.</text>
</comment>
<comment type="similarity">
    <text evidence="4">Belongs to the MqnA/MqnD family. MqnA subfamily.</text>
</comment>
<evidence type="ECO:0000256" key="4">
    <source>
        <dbReference type="HAMAP-Rule" id="MF_00995"/>
    </source>
</evidence>
<dbReference type="RefSeq" id="WP_377562618.1">
    <property type="nucleotide sequence ID" value="NZ_JBHTJZ010000005.1"/>
</dbReference>
<protein>
    <recommendedName>
        <fullName evidence="4">Chorismate dehydratase</fullName>
        <ecNumber evidence="4">4.2.1.151</ecNumber>
    </recommendedName>
    <alternativeName>
        <fullName evidence="4">Menaquinone biosynthetic enzyme MqnA</fullName>
    </alternativeName>
</protein>
<evidence type="ECO:0000256" key="2">
    <source>
        <dbReference type="ARBA" id="ARBA00022428"/>
    </source>
</evidence>
<dbReference type="InterPro" id="IPR030868">
    <property type="entry name" value="MqnA"/>
</dbReference>
<dbReference type="InterPro" id="IPR003773">
    <property type="entry name" value="Menaquinone_biosynth"/>
</dbReference>
<dbReference type="Gene3D" id="3.40.190.10">
    <property type="entry name" value="Periplasmic binding protein-like II"/>
    <property type="match status" value="2"/>
</dbReference>
<name>A0ABW3HMV2_9BACL</name>
<dbReference type="PANTHER" id="PTHR37690">
    <property type="entry name" value="CHORISMATE DEHYDRATASE"/>
    <property type="match status" value="1"/>
</dbReference>
<dbReference type="CDD" id="cd13634">
    <property type="entry name" value="PBP2_Sco4506"/>
    <property type="match status" value="1"/>
</dbReference>
<evidence type="ECO:0000256" key="3">
    <source>
        <dbReference type="ARBA" id="ARBA00023239"/>
    </source>
</evidence>
<accession>A0ABW3HMV2</accession>
<dbReference type="EC" id="4.2.1.151" evidence="4"/>
<dbReference type="EMBL" id="JBHTJZ010000005">
    <property type="protein sequence ID" value="MFD0958815.1"/>
    <property type="molecule type" value="Genomic_DNA"/>
</dbReference>
<evidence type="ECO:0000256" key="1">
    <source>
        <dbReference type="ARBA" id="ARBA00004863"/>
    </source>
</evidence>
<organism evidence="5 6">
    <name type="scientific">Paenibacillus chungangensis</name>
    <dbReference type="NCBI Taxonomy" id="696535"/>
    <lineage>
        <taxon>Bacteria</taxon>
        <taxon>Bacillati</taxon>
        <taxon>Bacillota</taxon>
        <taxon>Bacilli</taxon>
        <taxon>Bacillales</taxon>
        <taxon>Paenibacillaceae</taxon>
        <taxon>Paenibacillus</taxon>
    </lineage>
</organism>
<evidence type="ECO:0000313" key="6">
    <source>
        <dbReference type="Proteomes" id="UP001596989"/>
    </source>
</evidence>
<dbReference type="Proteomes" id="UP001596989">
    <property type="component" value="Unassembled WGS sequence"/>
</dbReference>
<comment type="catalytic activity">
    <reaction evidence="4">
        <text>chorismate = 3-[(1-carboxyvinyl)-oxy]benzoate + H2O</text>
        <dbReference type="Rhea" id="RHEA:40051"/>
        <dbReference type="ChEBI" id="CHEBI:15377"/>
        <dbReference type="ChEBI" id="CHEBI:29748"/>
        <dbReference type="ChEBI" id="CHEBI:76981"/>
        <dbReference type="EC" id="4.2.1.151"/>
    </reaction>
</comment>
<evidence type="ECO:0000313" key="5">
    <source>
        <dbReference type="EMBL" id="MFD0958815.1"/>
    </source>
</evidence>
<proteinExistence type="inferred from homology"/>
<gene>
    <name evidence="4" type="primary">mqnA</name>
    <name evidence="5" type="ORF">ACFQ2I_05365</name>
</gene>
<dbReference type="HAMAP" id="MF_00995">
    <property type="entry name" value="MqnA"/>
    <property type="match status" value="1"/>
</dbReference>
<keyword evidence="3 4" id="KW-0456">Lyase</keyword>
<dbReference type="Pfam" id="PF02621">
    <property type="entry name" value="VitK2_biosynth"/>
    <property type="match status" value="1"/>
</dbReference>
<comment type="caution">
    <text evidence="5">The sequence shown here is derived from an EMBL/GenBank/DDBJ whole genome shotgun (WGS) entry which is preliminary data.</text>
</comment>
<keyword evidence="6" id="KW-1185">Reference proteome</keyword>
<sequence length="288" mass="32168">MGLGRPIRIGEIDYANAWPLFHGLAQQGTCGNDSYELVAQVPSRLNGLLSEGKLDVAAISSFSYGQFSEQYRLLPGLSVGSVGKVHSILLFLKEPIHVTKPKKIALTSASATSVNLLKIIMALRFQCTPDYITTEPVLDEMLHHADAALLIGDPAIRASWLSHGLHMMDLGELWHDWTGLGMTYAVVAARRDMIDREPKLVRAVGSMLLETKRDNLSHVDDLIVHACARIGGSRPYWTTYFRSLQYDFDSRLQDGLSLYFKYARQLGLLQQETKIAFLEEQSAYKVNE</sequence>